<dbReference type="Pfam" id="PF00296">
    <property type="entry name" value="Bac_luciferase"/>
    <property type="match status" value="1"/>
</dbReference>
<dbReference type="InterPro" id="IPR011251">
    <property type="entry name" value="Luciferase-like_dom"/>
</dbReference>
<feature type="domain" description="Luciferase-like" evidence="1">
    <location>
        <begin position="11"/>
        <end position="216"/>
    </location>
</feature>
<evidence type="ECO:0000313" key="2">
    <source>
        <dbReference type="EMBL" id="MCD2192848.1"/>
    </source>
</evidence>
<dbReference type="PANTHER" id="PTHR30137:SF15">
    <property type="entry name" value="BLL6902 PROTEIN"/>
    <property type="match status" value="1"/>
</dbReference>
<keyword evidence="3" id="KW-1185">Reference proteome</keyword>
<name>A0ABS8P3N1_9PSEU</name>
<dbReference type="EMBL" id="JAJNDB010000001">
    <property type="protein sequence ID" value="MCD2192848.1"/>
    <property type="molecule type" value="Genomic_DNA"/>
</dbReference>
<accession>A0ABS8P3N1</accession>
<sequence>MQTYVPFGYLTHVAGDDRPADVFRRTVDLAVAAEELGYETFWVAQHHAGALDGLLPSPLVLLAAIAERTSTIRLGTAVIAAPLENPVRLAEDAATLDALSGGRLELGIGAGADAAAATRFGRDHERRHSDCTAVVDELLGLAQSPEIVPGDLGWHRRLWWATGSRAGVDAAAARGIGVMSGRPADVPGSTVADDLAHYWARTVEPRVLVSRIVSDDRDGAAGMIDRWHRDPARPWATALMVQTQPARAGFDRQLQVMRRVADDLRATRAMAPAL</sequence>
<gene>
    <name evidence="2" type="ORF">LQ327_05530</name>
</gene>
<dbReference type="PANTHER" id="PTHR30137">
    <property type="entry name" value="LUCIFERASE-LIKE MONOOXYGENASE"/>
    <property type="match status" value="1"/>
</dbReference>
<evidence type="ECO:0000259" key="1">
    <source>
        <dbReference type="Pfam" id="PF00296"/>
    </source>
</evidence>
<organism evidence="2 3">
    <name type="scientific">Actinomycetospora endophytica</name>
    <dbReference type="NCBI Taxonomy" id="2291215"/>
    <lineage>
        <taxon>Bacteria</taxon>
        <taxon>Bacillati</taxon>
        <taxon>Actinomycetota</taxon>
        <taxon>Actinomycetes</taxon>
        <taxon>Pseudonocardiales</taxon>
        <taxon>Pseudonocardiaceae</taxon>
        <taxon>Actinomycetospora</taxon>
    </lineage>
</organism>
<dbReference type="InterPro" id="IPR036661">
    <property type="entry name" value="Luciferase-like_sf"/>
</dbReference>
<dbReference type="SUPFAM" id="SSF51679">
    <property type="entry name" value="Bacterial luciferase-like"/>
    <property type="match status" value="1"/>
</dbReference>
<reference evidence="2 3" key="1">
    <citation type="submission" date="2021-11" db="EMBL/GenBank/DDBJ databases">
        <title>Draft genome sequence of Actinomycetospora sp. SF1 isolated from the rhizosphere soil.</title>
        <authorList>
            <person name="Duangmal K."/>
            <person name="Chantavorakit T."/>
        </authorList>
    </citation>
    <scope>NUCLEOTIDE SEQUENCE [LARGE SCALE GENOMIC DNA]</scope>
    <source>
        <strain evidence="2 3">TBRC 5722</strain>
    </source>
</reference>
<proteinExistence type="predicted"/>
<dbReference type="Proteomes" id="UP001199469">
    <property type="component" value="Unassembled WGS sequence"/>
</dbReference>
<comment type="caution">
    <text evidence="2">The sequence shown here is derived from an EMBL/GenBank/DDBJ whole genome shotgun (WGS) entry which is preliminary data.</text>
</comment>
<protein>
    <submittedName>
        <fullName evidence="2">LLM class flavin-dependent oxidoreductase</fullName>
    </submittedName>
</protein>
<evidence type="ECO:0000313" key="3">
    <source>
        <dbReference type="Proteomes" id="UP001199469"/>
    </source>
</evidence>
<dbReference type="InterPro" id="IPR050766">
    <property type="entry name" value="Bact_Lucif_Oxidored"/>
</dbReference>
<dbReference type="Gene3D" id="3.20.20.30">
    <property type="entry name" value="Luciferase-like domain"/>
    <property type="match status" value="1"/>
</dbReference>
<dbReference type="RefSeq" id="WP_230730513.1">
    <property type="nucleotide sequence ID" value="NZ_JAJNDB010000001.1"/>
</dbReference>